<comment type="caution">
    <text evidence="9">The sequence shown here is derived from an EMBL/GenBank/DDBJ whole genome shotgun (WGS) entry which is preliminary data.</text>
</comment>
<feature type="coiled-coil region" evidence="5">
    <location>
        <begin position="428"/>
        <end position="506"/>
    </location>
</feature>
<keyword evidence="4" id="KW-0727">SH2 domain</keyword>
<feature type="domain" description="RRM" evidence="8">
    <location>
        <begin position="158"/>
        <end position="247"/>
    </location>
</feature>
<feature type="region of interest" description="Disordered" evidence="6">
    <location>
        <begin position="364"/>
        <end position="394"/>
    </location>
</feature>
<keyword evidence="2 3" id="KW-0694">RNA-binding</keyword>
<dbReference type="EMBL" id="JAIWYP010000007">
    <property type="protein sequence ID" value="KAH3796060.1"/>
    <property type="molecule type" value="Genomic_DNA"/>
</dbReference>
<dbReference type="InterPro" id="IPR000504">
    <property type="entry name" value="RRM_dom"/>
</dbReference>
<evidence type="ECO:0000256" key="2">
    <source>
        <dbReference type="ARBA" id="ARBA00022884"/>
    </source>
</evidence>
<gene>
    <name evidence="9" type="ORF">DPMN_149626</name>
</gene>
<sequence length="550" mass="62984">MMEKYANKSGTTTAPSSSARDDIKLDYYYGDISKSEVHDLLIGKPDGSFIVRNASKPGNYTLTLKNGGTNVLLKIFKFVGRFGFSDGNTFGSLKDLIDYHTVNSLKSEFPTLNVTLLYPVTPDSGFISVRDATQASQAASQATQLALDICGNDYVIKTTVLLVRVEDFINNVTIELLYQVFSKFGKVLKIIFFDEDNTLQALVQFGDFVTANAAKRSLDGQNIYSGCCKLRIYYSKLRQLDVHYNNDKSRDFTNPSLPTGNPGLVQNMAFGGEDLKMDGISHQYDIPLSLIEYSYIRQCTNVNVLEKIHKILTSHEEGYFPDLEKCCEEQILENWNNRLLRKETPIFTKRNMDLDERQQNNEFVQVKSSKQSSQSNNRVKPTDNRNLDKFDVNKELEKVDEDNKETKKRTLVGNKDVKHLEDTVYARLTEAEKLIMELKQKVEQLVKTITNHEQQIKQLRDNQALNRGSPIEDFQFERHRETKRQIETLQKENKQLKERIKLAEGSRVAEISELPLNLNDETTLEIDHLSEDILHLQADDVYLKKDTKNL</sequence>
<dbReference type="InterPro" id="IPR021790">
    <property type="entry name" value="PTBP1-like_RRM2"/>
</dbReference>
<dbReference type="InterPro" id="IPR035979">
    <property type="entry name" value="RBD_domain_sf"/>
</dbReference>
<accession>A0A9D4FC36</accession>
<feature type="domain" description="SH2" evidence="7">
    <location>
        <begin position="27"/>
        <end position="120"/>
    </location>
</feature>
<protein>
    <submittedName>
        <fullName evidence="9">Uncharacterized protein</fullName>
    </submittedName>
</protein>
<dbReference type="Gene3D" id="3.30.505.10">
    <property type="entry name" value="SH2 domain"/>
    <property type="match status" value="1"/>
</dbReference>
<dbReference type="Gene3D" id="3.30.70.330">
    <property type="match status" value="1"/>
</dbReference>
<dbReference type="AlphaFoldDB" id="A0A9D4FC36"/>
<organism evidence="9 10">
    <name type="scientific">Dreissena polymorpha</name>
    <name type="common">Zebra mussel</name>
    <name type="synonym">Mytilus polymorpha</name>
    <dbReference type="NCBI Taxonomy" id="45954"/>
    <lineage>
        <taxon>Eukaryota</taxon>
        <taxon>Metazoa</taxon>
        <taxon>Spiralia</taxon>
        <taxon>Lophotrochozoa</taxon>
        <taxon>Mollusca</taxon>
        <taxon>Bivalvia</taxon>
        <taxon>Autobranchia</taxon>
        <taxon>Heteroconchia</taxon>
        <taxon>Euheterodonta</taxon>
        <taxon>Imparidentia</taxon>
        <taxon>Neoheterodontei</taxon>
        <taxon>Myida</taxon>
        <taxon>Dreissenoidea</taxon>
        <taxon>Dreissenidae</taxon>
        <taxon>Dreissena</taxon>
    </lineage>
</organism>
<reference evidence="9" key="2">
    <citation type="submission" date="2020-11" db="EMBL/GenBank/DDBJ databases">
        <authorList>
            <person name="McCartney M.A."/>
            <person name="Auch B."/>
            <person name="Kono T."/>
            <person name="Mallez S."/>
            <person name="Becker A."/>
            <person name="Gohl D.M."/>
            <person name="Silverstein K.A.T."/>
            <person name="Koren S."/>
            <person name="Bechman K.B."/>
            <person name="Herman A."/>
            <person name="Abrahante J.E."/>
            <person name="Garbe J."/>
        </authorList>
    </citation>
    <scope>NUCLEOTIDE SEQUENCE</scope>
    <source>
        <strain evidence="9">Duluth1</strain>
        <tissue evidence="9">Whole animal</tissue>
    </source>
</reference>
<evidence type="ECO:0000259" key="8">
    <source>
        <dbReference type="PROSITE" id="PS50102"/>
    </source>
</evidence>
<dbReference type="PROSITE" id="PS50102">
    <property type="entry name" value="RRM"/>
    <property type="match status" value="1"/>
</dbReference>
<reference evidence="9" key="1">
    <citation type="journal article" date="2019" name="bioRxiv">
        <title>The Genome of the Zebra Mussel, Dreissena polymorpha: A Resource for Invasive Species Research.</title>
        <authorList>
            <person name="McCartney M.A."/>
            <person name="Auch B."/>
            <person name="Kono T."/>
            <person name="Mallez S."/>
            <person name="Zhang Y."/>
            <person name="Obille A."/>
            <person name="Becker A."/>
            <person name="Abrahante J.E."/>
            <person name="Garbe J."/>
            <person name="Badalamenti J.P."/>
            <person name="Herman A."/>
            <person name="Mangelson H."/>
            <person name="Liachko I."/>
            <person name="Sullivan S."/>
            <person name="Sone E.D."/>
            <person name="Koren S."/>
            <person name="Silverstein K.A.T."/>
            <person name="Beckman K.B."/>
            <person name="Gohl D.M."/>
        </authorList>
    </citation>
    <scope>NUCLEOTIDE SEQUENCE</scope>
    <source>
        <strain evidence="9">Duluth1</strain>
        <tissue evidence="9">Whole animal</tissue>
    </source>
</reference>
<dbReference type="SMART" id="SM00252">
    <property type="entry name" value="SH2"/>
    <property type="match status" value="1"/>
</dbReference>
<dbReference type="SMART" id="SM00360">
    <property type="entry name" value="RRM"/>
    <property type="match status" value="1"/>
</dbReference>
<dbReference type="SUPFAM" id="SSF55550">
    <property type="entry name" value="SH2 domain"/>
    <property type="match status" value="1"/>
</dbReference>
<dbReference type="PANTHER" id="PTHR15592">
    <property type="entry name" value="MATRIN 3/NUCLEAR PROTEIN 220-RELATED"/>
    <property type="match status" value="1"/>
</dbReference>
<dbReference type="GO" id="GO:0003723">
    <property type="term" value="F:RNA binding"/>
    <property type="evidence" value="ECO:0007669"/>
    <property type="project" value="UniProtKB-UniRule"/>
</dbReference>
<dbReference type="SUPFAM" id="SSF54928">
    <property type="entry name" value="RNA-binding domain, RBD"/>
    <property type="match status" value="1"/>
</dbReference>
<evidence type="ECO:0000256" key="6">
    <source>
        <dbReference type="SAM" id="MobiDB-lite"/>
    </source>
</evidence>
<dbReference type="PROSITE" id="PS50001">
    <property type="entry name" value="SH2"/>
    <property type="match status" value="1"/>
</dbReference>
<proteinExistence type="predicted"/>
<dbReference type="InterPro" id="IPR012677">
    <property type="entry name" value="Nucleotide-bd_a/b_plait_sf"/>
</dbReference>
<feature type="non-terminal residue" evidence="9">
    <location>
        <position position="550"/>
    </location>
</feature>
<feature type="compositionally biased region" description="Basic and acidic residues" evidence="6">
    <location>
        <begin position="380"/>
        <end position="394"/>
    </location>
</feature>
<evidence type="ECO:0000256" key="3">
    <source>
        <dbReference type="PROSITE-ProRule" id="PRU00176"/>
    </source>
</evidence>
<evidence type="ECO:0000256" key="1">
    <source>
        <dbReference type="ARBA" id="ARBA00022737"/>
    </source>
</evidence>
<dbReference type="PRINTS" id="PR00401">
    <property type="entry name" value="SH2DOMAIN"/>
</dbReference>
<dbReference type="InterPro" id="IPR000980">
    <property type="entry name" value="SH2"/>
</dbReference>
<dbReference type="InterPro" id="IPR036860">
    <property type="entry name" value="SH2_dom_sf"/>
</dbReference>
<keyword evidence="1" id="KW-0677">Repeat</keyword>
<dbReference type="Pfam" id="PF00017">
    <property type="entry name" value="SH2"/>
    <property type="match status" value="1"/>
</dbReference>
<evidence type="ECO:0000256" key="4">
    <source>
        <dbReference type="PROSITE-ProRule" id="PRU00191"/>
    </source>
</evidence>
<keyword evidence="5" id="KW-0175">Coiled coil</keyword>
<name>A0A9D4FC36_DREPO</name>
<keyword evidence="10" id="KW-1185">Reference proteome</keyword>
<evidence type="ECO:0000259" key="7">
    <source>
        <dbReference type="PROSITE" id="PS50001"/>
    </source>
</evidence>
<evidence type="ECO:0000313" key="10">
    <source>
        <dbReference type="Proteomes" id="UP000828390"/>
    </source>
</evidence>
<feature type="compositionally biased region" description="Low complexity" evidence="6">
    <location>
        <begin position="364"/>
        <end position="375"/>
    </location>
</feature>
<dbReference type="Pfam" id="PF11835">
    <property type="entry name" value="RRM_8"/>
    <property type="match status" value="1"/>
</dbReference>
<evidence type="ECO:0000313" key="9">
    <source>
        <dbReference type="EMBL" id="KAH3796060.1"/>
    </source>
</evidence>
<evidence type="ECO:0000256" key="5">
    <source>
        <dbReference type="SAM" id="Coils"/>
    </source>
</evidence>
<dbReference type="Proteomes" id="UP000828390">
    <property type="component" value="Unassembled WGS sequence"/>
</dbReference>